<accession>A0ABW5CY77</accession>
<dbReference type="InterPro" id="IPR052046">
    <property type="entry name" value="GH57_Enzymes"/>
</dbReference>
<dbReference type="SUPFAM" id="SSF88713">
    <property type="entry name" value="Glycoside hydrolase/deacetylase"/>
    <property type="match status" value="1"/>
</dbReference>
<dbReference type="InterPro" id="IPR011330">
    <property type="entry name" value="Glyco_hydro/deAcase_b/a-brl"/>
</dbReference>
<dbReference type="Proteomes" id="UP001597374">
    <property type="component" value="Unassembled WGS sequence"/>
</dbReference>
<evidence type="ECO:0000313" key="5">
    <source>
        <dbReference type="Proteomes" id="UP001597374"/>
    </source>
</evidence>
<evidence type="ECO:0000256" key="2">
    <source>
        <dbReference type="ARBA" id="ARBA00023277"/>
    </source>
</evidence>
<dbReference type="PANTHER" id="PTHR36306:SF3">
    <property type="entry name" value="GLYCOSIDE HYDROLASE FAMILY 57"/>
    <property type="match status" value="1"/>
</dbReference>
<name>A0ABW5CY77_9BACT</name>
<dbReference type="RefSeq" id="WP_250430254.1">
    <property type="nucleotide sequence ID" value="NZ_JALPRR010000003.1"/>
</dbReference>
<keyword evidence="2" id="KW-0119">Carbohydrate metabolism</keyword>
<sequence length="807" mass="93681">MNRYICIHGHFYQPPRENPWLNEVEVQESAHPFHDWNERIDDECYARNSASRILDHEGTIVDIVNNYSRISYNFGPTLLEWMAKKAPDTYKAILDADKESQAQYSGHGSALAQVYNHMIMPLANERDMHTQVIWGIYDFKKRFGRDPEGMWLSETAANSPTLEVLAEHGIKFTILSPYQAKRVRKIGTKEWHNASGGKIDSRKPYLCNLPSGKSIAIFFYDAPVSQGIAFEGLLSNGDKFAERLTSCYSSHSKDPQLVHIATDGETYGHHHRFGEMALSYALNHIEQEKLAQRTVYGEYLVKHPPQHEIEIVENSSWSCVHGVERWRSNCGCNTGAHPEWNQEWRGPLREAFDWLRDQLAPLYETEMLKLADDPWGLRNKYIEVIMDRSEENVLEFINFNTKIESDKAQQIRFLNLLEMQYHTMLMYTSCGWFFDEVTGIETMQDIFYAARALQLAHELSGQDFETNFIAILEKAKSNVEEEENAGVAYRKVVKTTMLDLLRVGAHYAISSLFAKYPEELDLYSYKATSKQYKRLEAGRQRMAIGKATIRSKITWEEAEVTFAVLHLGDHQLYGGVRQFVSPEAFQALEQEMTSSFDKGSVSEVIMQLDKHFESHNYSFWHLFKDDQRKILDQVLANTMQGIENDFKQVYDNNYPLMLAMKNFGLQLPRPLQLTIEYVVNSRMQNVFIDVELDVDELLKLHAEVQRMGIKLETESINFYATQRVDSLMRELEQEPENQELMQLIIELLSALENSPLEPDYWHAQNIAFRMKQTVYKEHEVRCELNDPTSLNWCKQFQTLYDSLNLKA</sequence>
<reference evidence="5" key="1">
    <citation type="journal article" date="2019" name="Int. J. Syst. Evol. Microbiol.">
        <title>The Global Catalogue of Microorganisms (GCM) 10K type strain sequencing project: providing services to taxonomists for standard genome sequencing and annotation.</title>
        <authorList>
            <consortium name="The Broad Institute Genomics Platform"/>
            <consortium name="The Broad Institute Genome Sequencing Center for Infectious Disease"/>
            <person name="Wu L."/>
            <person name="Ma J."/>
        </authorList>
    </citation>
    <scope>NUCLEOTIDE SEQUENCE [LARGE SCALE GENOMIC DNA]</scope>
    <source>
        <strain evidence="5">CGMCC 4.1782</strain>
    </source>
</reference>
<dbReference type="InterPro" id="IPR021923">
    <property type="entry name" value="DUF3536"/>
</dbReference>
<proteinExistence type="inferred from homology"/>
<evidence type="ECO:0000313" key="4">
    <source>
        <dbReference type="EMBL" id="MFD2247322.1"/>
    </source>
</evidence>
<comment type="caution">
    <text evidence="4">The sequence shown here is derived from an EMBL/GenBank/DDBJ whole genome shotgun (WGS) entry which is preliminary data.</text>
</comment>
<dbReference type="PANTHER" id="PTHR36306">
    <property type="entry name" value="ALPHA-AMYLASE-RELATED-RELATED"/>
    <property type="match status" value="1"/>
</dbReference>
<dbReference type="CDD" id="cd10797">
    <property type="entry name" value="GH57N_APU_like_1"/>
    <property type="match status" value="1"/>
</dbReference>
<dbReference type="Gene3D" id="3.20.110.20">
    <property type="match status" value="1"/>
</dbReference>
<evidence type="ECO:0000256" key="1">
    <source>
        <dbReference type="ARBA" id="ARBA00006821"/>
    </source>
</evidence>
<dbReference type="Pfam" id="PF12055">
    <property type="entry name" value="DUF3536"/>
    <property type="match status" value="1"/>
</dbReference>
<keyword evidence="5" id="KW-1185">Reference proteome</keyword>
<feature type="domain" description="Glycoside hydrolase family 57 N-terminal" evidence="3">
    <location>
        <begin position="68"/>
        <end position="310"/>
    </location>
</feature>
<dbReference type="EMBL" id="JBHUIM010000002">
    <property type="protein sequence ID" value="MFD2247322.1"/>
    <property type="molecule type" value="Genomic_DNA"/>
</dbReference>
<protein>
    <submittedName>
        <fullName evidence="4">DUF3536 domain-containing protein</fullName>
    </submittedName>
</protein>
<evidence type="ECO:0000259" key="3">
    <source>
        <dbReference type="Pfam" id="PF03065"/>
    </source>
</evidence>
<dbReference type="Pfam" id="PF03065">
    <property type="entry name" value="Glyco_hydro_57"/>
    <property type="match status" value="1"/>
</dbReference>
<gene>
    <name evidence="4" type="ORF">ACFSKP_13735</name>
</gene>
<dbReference type="InterPro" id="IPR004300">
    <property type="entry name" value="Glyco_hydro_57_N"/>
</dbReference>
<comment type="similarity">
    <text evidence="1">Belongs to the glycosyl hydrolase 57 family.</text>
</comment>
<organism evidence="4 5">
    <name type="scientific">Pontibacter ruber</name>
    <dbReference type="NCBI Taxonomy" id="1343895"/>
    <lineage>
        <taxon>Bacteria</taxon>
        <taxon>Pseudomonadati</taxon>
        <taxon>Bacteroidota</taxon>
        <taxon>Cytophagia</taxon>
        <taxon>Cytophagales</taxon>
        <taxon>Hymenobacteraceae</taxon>
        <taxon>Pontibacter</taxon>
    </lineage>
</organism>